<gene>
    <name evidence="6" type="primary">LOC106463977</name>
</gene>
<dbReference type="Gene3D" id="3.40.50.12780">
    <property type="entry name" value="N-terminal domain of ligase-like"/>
    <property type="match status" value="1"/>
</dbReference>
<evidence type="ECO:0000256" key="2">
    <source>
        <dbReference type="SAM" id="Phobius"/>
    </source>
</evidence>
<dbReference type="InterPro" id="IPR002372">
    <property type="entry name" value="PQQ_rpt_dom"/>
</dbReference>
<evidence type="ECO:0000313" key="5">
    <source>
        <dbReference type="Proteomes" id="UP000694941"/>
    </source>
</evidence>
<feature type="domain" description="Pyrrolo-quinoline quinone repeat" evidence="4">
    <location>
        <begin position="851"/>
        <end position="1187"/>
    </location>
</feature>
<dbReference type="InterPro" id="IPR018391">
    <property type="entry name" value="PQQ_b-propeller_rpt"/>
</dbReference>
<dbReference type="InterPro" id="IPR011047">
    <property type="entry name" value="Quinoprotein_ADH-like_sf"/>
</dbReference>
<evidence type="ECO:0000259" key="3">
    <source>
        <dbReference type="Pfam" id="PF00501"/>
    </source>
</evidence>
<dbReference type="Proteomes" id="UP000694941">
    <property type="component" value="Unplaced"/>
</dbReference>
<dbReference type="Gene3D" id="2.130.10.10">
    <property type="entry name" value="YVTN repeat-like/Quinoprotein amine dehydrogenase"/>
    <property type="match status" value="2"/>
</dbReference>
<dbReference type="SUPFAM" id="SSF56801">
    <property type="entry name" value="Acetyl-CoA synthetase-like"/>
    <property type="match status" value="1"/>
</dbReference>
<feature type="domain" description="AMP-dependent synthetase/ligase" evidence="3">
    <location>
        <begin position="11"/>
        <end position="388"/>
    </location>
</feature>
<reference evidence="6" key="1">
    <citation type="submission" date="2025-08" db="UniProtKB">
        <authorList>
            <consortium name="RefSeq"/>
        </authorList>
    </citation>
    <scope>IDENTIFICATION</scope>
    <source>
        <tissue evidence="6">Muscle</tissue>
    </source>
</reference>
<dbReference type="Gene3D" id="2.40.10.480">
    <property type="match status" value="1"/>
</dbReference>
<dbReference type="InterPro" id="IPR000873">
    <property type="entry name" value="AMP-dep_synth/lig_dom"/>
</dbReference>
<evidence type="ECO:0000259" key="4">
    <source>
        <dbReference type="Pfam" id="PF13570"/>
    </source>
</evidence>
<accession>A0ABM1SUM6</accession>
<dbReference type="Pfam" id="PF13570">
    <property type="entry name" value="Beta-prop_ACSF4"/>
    <property type="match status" value="1"/>
</dbReference>
<sequence length="1195" mass="134044">MNKTLNQLVDQKIQSSPSNVALIYSDGEQQTKVTYQELAKLSNSIAEELSLLINHPVELPILCICKQSILAVVILFGVLKSSFYFTFLDLRSPLTFLSNLLNIVQLDLVIAEKNLFWDLQEKFNLKWIILRTLQTPVGELIFLRIRNIFKDKESSGPDELSTSLNNDCQNDHLTLKLKLAYLIQTSGTTGIPKVVKVPHSCIVPNILHLRSLFSIDEKDVVLLTSPFTFDPSMVEVFTSLSSGASLLIVPDFVKTMPAKLARIVQEQKVSVLQATPSLLQRFGKELLQKELLHSESPLRVLALGGERCPSTRTLRSWKGTGNRTEIYNIYGITEVSCWATCKKITESDLNDDAEVPLGLPLLHTKVVVKDKEDNHVVEGEGELFVGGESRICLIDNEKRLTGSPVLRATGDWVLRTLDGNIMFLCRVDSVVKYNGKKVNLAQLQDTVEQLVFVNCSTVIYHQHRNIFYVCLVPMTSRQWKEHEMRERVLSHLKHYNVPLDVLFVPHIPTTAHGKVNSNVLLDYINSIDSKQQNICRTLQEVCDRFTYFWKKYTGTEDICKEDLQQESYFMLSGGDSVTAVQCVQEIEWELGISCPLLVEKLLNTTFSVVLEYLWSCCNQEFLSNFVSKISSNQLRKRKNENKNQSGETVKSIKKDRKKTISLHHTDTVSHDPTLSFQEGHTLQNQSWNSSVKSSVSVLEPLLIVSNESKVNVNKIFSEGNEEIQEHSSHLCEESNVLLEGIKQQIDTDNATAPEIKKEQQKHDTTVQRKNITDPLDHNISSKYTSDSCVLSTKLQSPIKTTSCFQVITRFQLLEKCICSQCHWYKSVNKPDLSQDVLTTKLSLMPVWTYNLHKCIDASPLLIQYKNESPVVFIGSHSGWFAAVAIGVGCVKWKVKLPDRVESSACSDGLFVAVGCYDHFLYIFGVKFGSLWWKVKTAAEVKCSPVVDSLSGYFICGSHDHNLYALNIKKKVCVWNTKLSEASIFASPSISKDPHRIYVAALDGSVAAVTPHSGCILWLYACKKPVFSTPLAVSMGVCVASVSGEVVLLDHDGSMIWKFQCGGPVFSSISYCQCQKKEDAIIFGCHDNSIYCLTLKNGTLNWKFEANSPVFSTPCIAEIILNVSSSTVKRLKVVTVSSTSGYFCVLNPFSGKLITSHCFPGEIFSSPVMVNNQLLLGCRDNSIYCIEIVNKLEKLM</sequence>
<protein>
    <submittedName>
        <fullName evidence="6">Acyl-CoA synthetase family member 4-like isoform X1</fullName>
    </submittedName>
</protein>
<dbReference type="SUPFAM" id="SSF50998">
    <property type="entry name" value="Quinoprotein alcohol dehydrogenase-like"/>
    <property type="match status" value="1"/>
</dbReference>
<dbReference type="InterPro" id="IPR052091">
    <property type="entry name" value="Beta-ala_Activ/Resist"/>
</dbReference>
<organism evidence="5 6">
    <name type="scientific">Limulus polyphemus</name>
    <name type="common">Atlantic horseshoe crab</name>
    <dbReference type="NCBI Taxonomy" id="6850"/>
    <lineage>
        <taxon>Eukaryota</taxon>
        <taxon>Metazoa</taxon>
        <taxon>Ecdysozoa</taxon>
        <taxon>Arthropoda</taxon>
        <taxon>Chelicerata</taxon>
        <taxon>Merostomata</taxon>
        <taxon>Xiphosura</taxon>
        <taxon>Limulidae</taxon>
        <taxon>Limulus</taxon>
    </lineage>
</organism>
<dbReference type="RefSeq" id="XP_022247332.1">
    <property type="nucleotide sequence ID" value="XM_022391624.1"/>
</dbReference>
<keyword evidence="2" id="KW-1133">Transmembrane helix</keyword>
<dbReference type="GeneID" id="106463977"/>
<dbReference type="PANTHER" id="PTHR44394">
    <property type="entry name" value="BETA-ALANINE-ACTIVATING ENZYME"/>
    <property type="match status" value="1"/>
</dbReference>
<evidence type="ECO:0000256" key="1">
    <source>
        <dbReference type="SAM" id="MobiDB-lite"/>
    </source>
</evidence>
<feature type="transmembrane region" description="Helical" evidence="2">
    <location>
        <begin position="69"/>
        <end position="88"/>
    </location>
</feature>
<dbReference type="SMART" id="SM00564">
    <property type="entry name" value="PQQ"/>
    <property type="match status" value="4"/>
</dbReference>
<dbReference type="InterPro" id="IPR042099">
    <property type="entry name" value="ANL_N_sf"/>
</dbReference>
<proteinExistence type="predicted"/>
<feature type="region of interest" description="Disordered" evidence="1">
    <location>
        <begin position="636"/>
        <end position="657"/>
    </location>
</feature>
<dbReference type="InterPro" id="IPR015943">
    <property type="entry name" value="WD40/YVTN_repeat-like_dom_sf"/>
</dbReference>
<dbReference type="Gene3D" id="3.30.300.30">
    <property type="match status" value="1"/>
</dbReference>
<name>A0ABM1SUM6_LIMPO</name>
<keyword evidence="2" id="KW-0812">Transmembrane</keyword>
<keyword evidence="5" id="KW-1185">Reference proteome</keyword>
<dbReference type="InterPro" id="IPR020845">
    <property type="entry name" value="AMP-binding_CS"/>
</dbReference>
<dbReference type="PANTHER" id="PTHR44394:SF1">
    <property type="entry name" value="BETA-ALANINE-ACTIVATING ENZYME"/>
    <property type="match status" value="1"/>
</dbReference>
<dbReference type="InterPro" id="IPR045851">
    <property type="entry name" value="AMP-bd_C_sf"/>
</dbReference>
<dbReference type="PROSITE" id="PS00455">
    <property type="entry name" value="AMP_BINDING"/>
    <property type="match status" value="1"/>
</dbReference>
<dbReference type="Pfam" id="PF00501">
    <property type="entry name" value="AMP-binding"/>
    <property type="match status" value="1"/>
</dbReference>
<evidence type="ECO:0000313" key="6">
    <source>
        <dbReference type="RefSeq" id="XP_022247332.1"/>
    </source>
</evidence>
<keyword evidence="2" id="KW-0472">Membrane</keyword>